<comment type="caution">
    <text evidence="1">The sequence shown here is derived from an EMBL/GenBank/DDBJ whole genome shotgun (WGS) entry which is preliminary data.</text>
</comment>
<dbReference type="SUPFAM" id="SSF53098">
    <property type="entry name" value="Ribonuclease H-like"/>
    <property type="match status" value="1"/>
</dbReference>
<evidence type="ECO:0000313" key="1">
    <source>
        <dbReference type="EMBL" id="KAE8975281.1"/>
    </source>
</evidence>
<dbReference type="InterPro" id="IPR012337">
    <property type="entry name" value="RNaseH-like_sf"/>
</dbReference>
<dbReference type="EMBL" id="QXFV01003355">
    <property type="protein sequence ID" value="KAE8977511.1"/>
    <property type="molecule type" value="Genomic_DNA"/>
</dbReference>
<name>A0A6A3I016_9STRA</name>
<reference evidence="3 4" key="1">
    <citation type="submission" date="2018-09" db="EMBL/GenBank/DDBJ databases">
        <title>Genomic investigation of the strawberry pathogen Phytophthora fragariae indicates pathogenicity is determined by transcriptional variation in three key races.</title>
        <authorList>
            <person name="Adams T.M."/>
            <person name="Armitage A.D."/>
            <person name="Sobczyk M.K."/>
            <person name="Bates H.J."/>
            <person name="Dunwell J.M."/>
            <person name="Nellist C.F."/>
            <person name="Harrison R.J."/>
        </authorList>
    </citation>
    <scope>NUCLEOTIDE SEQUENCE [LARGE SCALE GENOMIC DNA]</scope>
    <source>
        <strain evidence="2 3">SCRP249</strain>
        <strain evidence="1 4">SCRP324</strain>
    </source>
</reference>
<organism evidence="1 4">
    <name type="scientific">Phytophthora rubi</name>
    <dbReference type="NCBI Taxonomy" id="129364"/>
    <lineage>
        <taxon>Eukaryota</taxon>
        <taxon>Sar</taxon>
        <taxon>Stramenopiles</taxon>
        <taxon>Oomycota</taxon>
        <taxon>Peronosporomycetes</taxon>
        <taxon>Peronosporales</taxon>
        <taxon>Peronosporaceae</taxon>
        <taxon>Phytophthora</taxon>
    </lineage>
</organism>
<evidence type="ECO:0000313" key="3">
    <source>
        <dbReference type="Proteomes" id="UP000429607"/>
    </source>
</evidence>
<dbReference type="EMBL" id="QXFU01003451">
    <property type="protein sequence ID" value="KAE8975281.1"/>
    <property type="molecule type" value="Genomic_DNA"/>
</dbReference>
<dbReference type="AlphaFoldDB" id="A0A6A3I016"/>
<protein>
    <submittedName>
        <fullName evidence="1">Uncharacterized protein</fullName>
    </submittedName>
</protein>
<proteinExistence type="predicted"/>
<accession>A0A6A3I016</accession>
<evidence type="ECO:0000313" key="2">
    <source>
        <dbReference type="EMBL" id="KAE8977511.1"/>
    </source>
</evidence>
<dbReference type="OrthoDB" id="118864at2759"/>
<dbReference type="Proteomes" id="UP000435112">
    <property type="component" value="Unassembled WGS sequence"/>
</dbReference>
<gene>
    <name evidence="2" type="ORF">PR001_g25106</name>
    <name evidence="1" type="ORF">PR002_g25637</name>
</gene>
<evidence type="ECO:0000313" key="4">
    <source>
        <dbReference type="Proteomes" id="UP000435112"/>
    </source>
</evidence>
<dbReference type="Proteomes" id="UP000429607">
    <property type="component" value="Unassembled WGS sequence"/>
</dbReference>
<dbReference type="PANTHER" id="PTHR40866">
    <property type="entry name" value="BED-TYPE DOMAIN-CONTAINING PROTEIN"/>
    <property type="match status" value="1"/>
</dbReference>
<dbReference type="PANTHER" id="PTHR40866:SF1">
    <property type="entry name" value="BED-TYPE DOMAIN-CONTAINING PROTEIN"/>
    <property type="match status" value="1"/>
</dbReference>
<sequence length="203" mass="23290">MEGIAIKVDQELEKELGTLFRLMFDGWLHAGVHYVVFFAVFATDGELCMPLLDLSPITDESQIADVHINMFENILGVYNKTTVMVFFWGGRQLQQKLVKMGILVVGCASHRFNLTVKEYLAPHETLLAGVNDFMVELRRENNAAELKKYTELLPVKRNVQRWPSTFTMVKRNIRILPDIKKLEAVEEPIPTSSKHRKLVALFE</sequence>